<dbReference type="GO" id="GO:0003743">
    <property type="term" value="F:translation initiation factor activity"/>
    <property type="evidence" value="ECO:0007669"/>
    <property type="project" value="UniProtKB-KW"/>
</dbReference>
<protein>
    <recommendedName>
        <fullName evidence="4">MIF4G domain-containing protein</fullName>
    </recommendedName>
</protein>
<name>A0A818WRU5_9BILA</name>
<sequence>FIGELFKLQMLTDLIMYDCIDYLLRDKTDEEILECLCKLLSTIGKELDLKTSEKVCSIDEKTRFIFLLSVFFYLLQKAAANRQILEKNYTDLFIVTTHPQTSARLRFMIQDVMDLRKANWVARRAEAKPTTIDEIHEQKRDKALHLESNRDGNHPNLAR</sequence>
<dbReference type="EMBL" id="CAJOBS010005268">
    <property type="protein sequence ID" value="CAF4896544.1"/>
    <property type="molecule type" value="Genomic_DNA"/>
</dbReference>
<dbReference type="GO" id="GO:0016281">
    <property type="term" value="C:eukaryotic translation initiation factor 4F complex"/>
    <property type="evidence" value="ECO:0007669"/>
    <property type="project" value="TreeGrafter"/>
</dbReference>
<dbReference type="InterPro" id="IPR016024">
    <property type="entry name" value="ARM-type_fold"/>
</dbReference>
<organism evidence="5 7">
    <name type="scientific">Rotaria socialis</name>
    <dbReference type="NCBI Taxonomy" id="392032"/>
    <lineage>
        <taxon>Eukaryota</taxon>
        <taxon>Metazoa</taxon>
        <taxon>Spiralia</taxon>
        <taxon>Gnathifera</taxon>
        <taxon>Rotifera</taxon>
        <taxon>Eurotatoria</taxon>
        <taxon>Bdelloidea</taxon>
        <taxon>Philodinida</taxon>
        <taxon>Philodinidae</taxon>
        <taxon>Rotaria</taxon>
    </lineage>
</organism>
<dbReference type="Pfam" id="PF02854">
    <property type="entry name" value="MIF4G"/>
    <property type="match status" value="1"/>
</dbReference>
<evidence type="ECO:0000313" key="7">
    <source>
        <dbReference type="Proteomes" id="UP000663865"/>
    </source>
</evidence>
<dbReference type="AlphaFoldDB" id="A0A818WRU5"/>
<feature type="domain" description="MIF4G" evidence="4">
    <location>
        <begin position="1"/>
        <end position="118"/>
    </location>
</feature>
<dbReference type="InterPro" id="IPR003890">
    <property type="entry name" value="MIF4G-like_typ-3"/>
</dbReference>
<feature type="non-terminal residue" evidence="5">
    <location>
        <position position="1"/>
    </location>
</feature>
<dbReference type="EMBL" id="CAJNYV010005198">
    <property type="protein sequence ID" value="CAF3729811.1"/>
    <property type="molecule type" value="Genomic_DNA"/>
</dbReference>
<proteinExistence type="inferred from homology"/>
<evidence type="ECO:0000259" key="4">
    <source>
        <dbReference type="Pfam" id="PF02854"/>
    </source>
</evidence>
<comment type="similarity">
    <text evidence="1">Belongs to the eukaryotic initiation factor 4G family.</text>
</comment>
<evidence type="ECO:0000313" key="5">
    <source>
        <dbReference type="EMBL" id="CAF3729811.1"/>
    </source>
</evidence>
<dbReference type="Gene3D" id="1.25.40.180">
    <property type="match status" value="1"/>
</dbReference>
<dbReference type="Proteomes" id="UP000663838">
    <property type="component" value="Unassembled WGS sequence"/>
</dbReference>
<evidence type="ECO:0000256" key="2">
    <source>
        <dbReference type="ARBA" id="ARBA00022540"/>
    </source>
</evidence>
<evidence type="ECO:0000313" key="6">
    <source>
        <dbReference type="EMBL" id="CAF4896544.1"/>
    </source>
</evidence>
<evidence type="ECO:0000256" key="1">
    <source>
        <dbReference type="ARBA" id="ARBA00005775"/>
    </source>
</evidence>
<reference evidence="5" key="1">
    <citation type="submission" date="2021-02" db="EMBL/GenBank/DDBJ databases">
        <authorList>
            <person name="Nowell W R."/>
        </authorList>
    </citation>
    <scope>NUCLEOTIDE SEQUENCE</scope>
</reference>
<keyword evidence="3" id="KW-0648">Protein biosynthesis</keyword>
<keyword evidence="2" id="KW-0396">Initiation factor</keyword>
<dbReference type="PANTHER" id="PTHR23253:SF9">
    <property type="entry name" value="EUKARYOTIC TRANSLATION INITIATION FACTOR 4 GAMMA 2"/>
    <property type="match status" value="1"/>
</dbReference>
<gene>
    <name evidence="5" type="ORF">KIK155_LOCUS28498</name>
    <name evidence="6" type="ORF">TOA249_LOCUS30398</name>
</gene>
<dbReference type="Proteomes" id="UP000663865">
    <property type="component" value="Unassembled WGS sequence"/>
</dbReference>
<evidence type="ECO:0000256" key="3">
    <source>
        <dbReference type="ARBA" id="ARBA00022917"/>
    </source>
</evidence>
<dbReference type="PANTHER" id="PTHR23253">
    <property type="entry name" value="EUKARYOTIC TRANSLATION INITIATION FACTOR 4 GAMMA"/>
    <property type="match status" value="1"/>
</dbReference>
<dbReference type="SUPFAM" id="SSF48371">
    <property type="entry name" value="ARM repeat"/>
    <property type="match status" value="1"/>
</dbReference>
<accession>A0A818WRU5</accession>
<comment type="caution">
    <text evidence="5">The sequence shown here is derived from an EMBL/GenBank/DDBJ whole genome shotgun (WGS) entry which is preliminary data.</text>
</comment>
<dbReference type="GO" id="GO:0003729">
    <property type="term" value="F:mRNA binding"/>
    <property type="evidence" value="ECO:0007669"/>
    <property type="project" value="TreeGrafter"/>
</dbReference>